<dbReference type="Proteomes" id="UP000236000">
    <property type="component" value="Unassembled WGS sequence"/>
</dbReference>
<gene>
    <name evidence="6" type="primary">rpsH</name>
    <name evidence="8" type="ORF">CXU22_09680</name>
</gene>
<keyword evidence="2 6" id="KW-0689">Ribosomal protein</keyword>
<dbReference type="GO" id="GO:0006412">
    <property type="term" value="P:translation"/>
    <property type="evidence" value="ECO:0007669"/>
    <property type="project" value="UniProtKB-UniRule"/>
</dbReference>
<dbReference type="InterPro" id="IPR000630">
    <property type="entry name" value="Ribosomal_uS8"/>
</dbReference>
<dbReference type="InterPro" id="IPR035987">
    <property type="entry name" value="Ribosomal_uS8_sf"/>
</dbReference>
<evidence type="ECO:0000256" key="6">
    <source>
        <dbReference type="HAMAP-Rule" id="MF_01302"/>
    </source>
</evidence>
<accession>A0A2N8HAN4</accession>
<evidence type="ECO:0000256" key="4">
    <source>
        <dbReference type="ARBA" id="ARBA00035258"/>
    </source>
</evidence>
<dbReference type="NCBIfam" id="NF001109">
    <property type="entry name" value="PRK00136.1"/>
    <property type="match status" value="1"/>
</dbReference>
<name>A0A2N8HAN4_9BACT</name>
<dbReference type="GO" id="GO:0003735">
    <property type="term" value="F:structural constituent of ribosome"/>
    <property type="evidence" value="ECO:0007669"/>
    <property type="project" value="InterPro"/>
</dbReference>
<dbReference type="FunFam" id="3.30.1490.10:FF:000001">
    <property type="entry name" value="30S ribosomal protein S8"/>
    <property type="match status" value="1"/>
</dbReference>
<keyword evidence="6" id="KW-0699">rRNA-binding</keyword>
<dbReference type="HAMAP" id="MF_01302_B">
    <property type="entry name" value="Ribosomal_uS8_B"/>
    <property type="match status" value="1"/>
</dbReference>
<dbReference type="PROSITE" id="PS00053">
    <property type="entry name" value="RIBOSOMAL_S8"/>
    <property type="match status" value="1"/>
</dbReference>
<dbReference type="InterPro" id="IPR047863">
    <property type="entry name" value="Ribosomal_uS8_CS"/>
</dbReference>
<evidence type="ECO:0000313" key="9">
    <source>
        <dbReference type="Proteomes" id="UP000236000"/>
    </source>
</evidence>
<dbReference type="Gene3D" id="3.30.1370.30">
    <property type="match status" value="1"/>
</dbReference>
<reference evidence="8 9" key="1">
    <citation type="journal article" date="2017" name="BMC Genomics">
        <title>Genome sequencing of 39 Akkermansia muciniphila isolates reveals its population structure, genomic and functional diverisity, and global distribution in mammalian gut microbiotas.</title>
        <authorList>
            <person name="Guo X."/>
            <person name="Li S."/>
            <person name="Zhang J."/>
            <person name="Wu F."/>
            <person name="Li X."/>
            <person name="Wu D."/>
            <person name="Zhang M."/>
            <person name="Ou Z."/>
            <person name="Jie Z."/>
            <person name="Yan Q."/>
            <person name="Li P."/>
            <person name="Yi J."/>
            <person name="Peng Y."/>
        </authorList>
    </citation>
    <scope>NUCLEOTIDE SEQUENCE [LARGE SCALE GENOMIC DNA]</scope>
    <source>
        <strain evidence="8 9">GP24</strain>
    </source>
</reference>
<dbReference type="RefSeq" id="WP_102714967.1">
    <property type="nucleotide sequence ID" value="NZ_CABMLK010000002.1"/>
</dbReference>
<comment type="caution">
    <text evidence="8">The sequence shown here is derived from an EMBL/GenBank/DDBJ whole genome shotgun (WGS) entry which is preliminary data.</text>
</comment>
<dbReference type="GO" id="GO:0005737">
    <property type="term" value="C:cytoplasm"/>
    <property type="evidence" value="ECO:0007669"/>
    <property type="project" value="UniProtKB-ARBA"/>
</dbReference>
<dbReference type="OrthoDB" id="9802617at2"/>
<comment type="similarity">
    <text evidence="1 6 7">Belongs to the universal ribosomal protein uS8 family.</text>
</comment>
<dbReference type="Gene3D" id="3.30.1490.10">
    <property type="match status" value="1"/>
</dbReference>
<evidence type="ECO:0000256" key="3">
    <source>
        <dbReference type="ARBA" id="ARBA00023274"/>
    </source>
</evidence>
<keyword evidence="6" id="KW-0694">RNA-binding</keyword>
<sequence length="133" mass="14513">MAVLSDPISDFLTRLKNASLAGNEEFTAPCSNIKVEIARILQEEGYIWNYEVTGEGTKKQIKVKTKFTSQGKPVVTEVKRSSKPGRRQYVSSEDIPRVLSGLGIAIVSTSRGVMTGAQARKQSIGGELLALVW</sequence>
<proteinExistence type="inferred from homology"/>
<evidence type="ECO:0000256" key="5">
    <source>
        <dbReference type="ARBA" id="ARBA00046740"/>
    </source>
</evidence>
<evidence type="ECO:0000256" key="7">
    <source>
        <dbReference type="RuleBase" id="RU003660"/>
    </source>
</evidence>
<evidence type="ECO:0000256" key="2">
    <source>
        <dbReference type="ARBA" id="ARBA00022980"/>
    </source>
</evidence>
<comment type="subunit">
    <text evidence="5 6">Part of the 30S ribosomal subunit. Contacts proteins S5 and S12.</text>
</comment>
<dbReference type="EMBL" id="PJKA01000013">
    <property type="protein sequence ID" value="PNC16915.1"/>
    <property type="molecule type" value="Genomic_DNA"/>
</dbReference>
<comment type="function">
    <text evidence="6">One of the primary rRNA binding proteins, it binds directly to 16S rRNA central domain where it helps coordinate assembly of the platform of the 30S subunit.</text>
</comment>
<dbReference type="PANTHER" id="PTHR11758">
    <property type="entry name" value="40S RIBOSOMAL PROTEIN S15A"/>
    <property type="match status" value="1"/>
</dbReference>
<organism evidence="8 9">
    <name type="scientific">Akkermansia muciniphila</name>
    <dbReference type="NCBI Taxonomy" id="239935"/>
    <lineage>
        <taxon>Bacteria</taxon>
        <taxon>Pseudomonadati</taxon>
        <taxon>Verrucomicrobiota</taxon>
        <taxon>Verrucomicrobiia</taxon>
        <taxon>Verrucomicrobiales</taxon>
        <taxon>Akkermansiaceae</taxon>
        <taxon>Akkermansia</taxon>
    </lineage>
</organism>
<keyword evidence="3 6" id="KW-0687">Ribonucleoprotein</keyword>
<dbReference type="AlphaFoldDB" id="A0A2N8HAN4"/>
<protein>
    <recommendedName>
        <fullName evidence="4 6">Small ribosomal subunit protein uS8</fullName>
    </recommendedName>
</protein>
<evidence type="ECO:0000256" key="1">
    <source>
        <dbReference type="ARBA" id="ARBA00006471"/>
    </source>
</evidence>
<evidence type="ECO:0000313" key="8">
    <source>
        <dbReference type="EMBL" id="PNC16915.1"/>
    </source>
</evidence>
<dbReference type="GO" id="GO:1990904">
    <property type="term" value="C:ribonucleoprotein complex"/>
    <property type="evidence" value="ECO:0007669"/>
    <property type="project" value="UniProtKB-KW"/>
</dbReference>
<dbReference type="GO" id="GO:0019843">
    <property type="term" value="F:rRNA binding"/>
    <property type="evidence" value="ECO:0007669"/>
    <property type="project" value="UniProtKB-UniRule"/>
</dbReference>
<dbReference type="SUPFAM" id="SSF56047">
    <property type="entry name" value="Ribosomal protein S8"/>
    <property type="match status" value="1"/>
</dbReference>
<dbReference type="GO" id="GO:0005840">
    <property type="term" value="C:ribosome"/>
    <property type="evidence" value="ECO:0007669"/>
    <property type="project" value="UniProtKB-KW"/>
</dbReference>
<dbReference type="Pfam" id="PF00410">
    <property type="entry name" value="Ribosomal_S8"/>
    <property type="match status" value="1"/>
</dbReference>